<dbReference type="InterPro" id="IPR011417">
    <property type="entry name" value="ANTH_dom"/>
</dbReference>
<evidence type="ECO:0000259" key="2">
    <source>
        <dbReference type="Pfam" id="PF07651"/>
    </source>
</evidence>
<evidence type="ECO:0000313" key="3">
    <source>
        <dbReference type="EnsemblPlants" id="ORGLA08G0142500.1"/>
    </source>
</evidence>
<protein>
    <recommendedName>
        <fullName evidence="2">AP180 N-terminal homology (ANTH) domain-containing protein</fullName>
    </recommendedName>
</protein>
<name>I1QJ24_ORYGL</name>
<dbReference type="Pfam" id="PF07651">
    <property type="entry name" value="ANTH"/>
    <property type="match status" value="1"/>
</dbReference>
<dbReference type="eggNOG" id="KOG0251">
    <property type="taxonomic scope" value="Eukaryota"/>
</dbReference>
<dbReference type="HOGENOM" id="CLU_2100754_0_0_1"/>
<feature type="region of interest" description="Disordered" evidence="1">
    <location>
        <begin position="76"/>
        <end position="116"/>
    </location>
</feature>
<keyword evidence="4" id="KW-1185">Reference proteome</keyword>
<evidence type="ECO:0000313" key="4">
    <source>
        <dbReference type="Proteomes" id="UP000007306"/>
    </source>
</evidence>
<dbReference type="GO" id="GO:0005543">
    <property type="term" value="F:phospholipid binding"/>
    <property type="evidence" value="ECO:0007669"/>
    <property type="project" value="InterPro"/>
</dbReference>
<sequence>MCQEVKRDLSHTVHGFPADEHHVREVIALTLHSRACVASLSRCLGVTLKMLVLVHRLLADGDPAFEQEVFYAMRRGTRSVHPHPPAPPRRRPLQPASSLLGRRAPFQPASSSLRRP</sequence>
<dbReference type="InterPro" id="IPR008942">
    <property type="entry name" value="ENTH_VHS"/>
</dbReference>
<reference evidence="3" key="1">
    <citation type="submission" date="2015-06" db="UniProtKB">
        <authorList>
            <consortium name="EnsemblPlants"/>
        </authorList>
    </citation>
    <scope>IDENTIFICATION</scope>
</reference>
<accession>I1QJ24</accession>
<dbReference type="AlphaFoldDB" id="I1QJ24"/>
<dbReference type="Gene3D" id="1.25.40.90">
    <property type="match status" value="1"/>
</dbReference>
<dbReference type="STRING" id="4538.I1QJ24"/>
<proteinExistence type="predicted"/>
<dbReference type="EnsemblPlants" id="ORGLA08G0142500.1">
    <property type="protein sequence ID" value="ORGLA08G0142500.1"/>
    <property type="gene ID" value="ORGLA08G0142500"/>
</dbReference>
<dbReference type="SUPFAM" id="SSF48464">
    <property type="entry name" value="ENTH/VHS domain"/>
    <property type="match status" value="1"/>
</dbReference>
<organism evidence="3 4">
    <name type="scientific">Oryza glaberrima</name>
    <name type="common">African rice</name>
    <dbReference type="NCBI Taxonomy" id="4538"/>
    <lineage>
        <taxon>Eukaryota</taxon>
        <taxon>Viridiplantae</taxon>
        <taxon>Streptophyta</taxon>
        <taxon>Embryophyta</taxon>
        <taxon>Tracheophyta</taxon>
        <taxon>Spermatophyta</taxon>
        <taxon>Magnoliopsida</taxon>
        <taxon>Liliopsida</taxon>
        <taxon>Poales</taxon>
        <taxon>Poaceae</taxon>
        <taxon>BOP clade</taxon>
        <taxon>Oryzoideae</taxon>
        <taxon>Oryzeae</taxon>
        <taxon>Oryzinae</taxon>
        <taxon>Oryza</taxon>
    </lineage>
</organism>
<dbReference type="Proteomes" id="UP000007306">
    <property type="component" value="Chromosome 8"/>
</dbReference>
<evidence type="ECO:0000256" key="1">
    <source>
        <dbReference type="SAM" id="MobiDB-lite"/>
    </source>
</evidence>
<feature type="domain" description="AP180 N-terminal homology (ANTH)" evidence="2">
    <location>
        <begin position="14"/>
        <end position="79"/>
    </location>
</feature>
<reference evidence="3 4" key="2">
    <citation type="submission" date="2018-04" db="EMBL/GenBank/DDBJ databases">
        <title>OglaRS2 (Oryza glaberrima Reference Sequence Version 2).</title>
        <authorList>
            <person name="Zhang J."/>
            <person name="Kudrna D."/>
            <person name="Lee S."/>
            <person name="Talag J."/>
            <person name="Rajasekar S."/>
            <person name="Wing R.A."/>
        </authorList>
    </citation>
    <scope>NUCLEOTIDE SEQUENCE [LARGE SCALE GENOMIC DNA]</scope>
    <source>
        <strain evidence="3 4">cv. IRGC 96717</strain>
    </source>
</reference>
<dbReference type="Gramene" id="ORGLA08G0142500.1">
    <property type="protein sequence ID" value="ORGLA08G0142500.1"/>
    <property type="gene ID" value="ORGLA08G0142500"/>
</dbReference>